<dbReference type="SUPFAM" id="SSF54862">
    <property type="entry name" value="4Fe-4S ferredoxins"/>
    <property type="match status" value="1"/>
</dbReference>
<dbReference type="GO" id="GO:0051539">
    <property type="term" value="F:4 iron, 4 sulfur cluster binding"/>
    <property type="evidence" value="ECO:0007669"/>
    <property type="project" value="UniProtKB-KW"/>
</dbReference>
<evidence type="ECO:0000256" key="4">
    <source>
        <dbReference type="ARBA" id="ARBA00023004"/>
    </source>
</evidence>
<reference evidence="7 8" key="1">
    <citation type="submission" date="2012-05" db="EMBL/GenBank/DDBJ databases">
        <title>Finished chromosome of genome of Chamaesiphon sp. PCC 6605.</title>
        <authorList>
            <consortium name="US DOE Joint Genome Institute"/>
            <person name="Gugger M."/>
            <person name="Coursin T."/>
            <person name="Rippka R."/>
            <person name="Tandeau De Marsac N."/>
            <person name="Huntemann M."/>
            <person name="Wei C.-L."/>
            <person name="Han J."/>
            <person name="Detter J.C."/>
            <person name="Han C."/>
            <person name="Tapia R."/>
            <person name="Chen A."/>
            <person name="Kyrpides N."/>
            <person name="Mavromatis K."/>
            <person name="Markowitz V."/>
            <person name="Szeto E."/>
            <person name="Ivanova N."/>
            <person name="Pagani I."/>
            <person name="Pati A."/>
            <person name="Goodwin L."/>
            <person name="Nordberg H.P."/>
            <person name="Cantor M.N."/>
            <person name="Hua S.X."/>
            <person name="Woyke T."/>
            <person name="Kerfeld C.A."/>
        </authorList>
    </citation>
    <scope>NUCLEOTIDE SEQUENCE [LARGE SCALE GENOMIC DNA]</scope>
    <source>
        <strain evidence="8">ATCC 27169 / PCC 6605</strain>
    </source>
</reference>
<dbReference type="RefSeq" id="WP_015159719.1">
    <property type="nucleotide sequence ID" value="NC_019697.1"/>
</dbReference>
<evidence type="ECO:0000256" key="5">
    <source>
        <dbReference type="ARBA" id="ARBA00023014"/>
    </source>
</evidence>
<dbReference type="InterPro" id="IPR017900">
    <property type="entry name" value="4Fe4S_Fe_S_CS"/>
</dbReference>
<proteinExistence type="predicted"/>
<name>K9UEM1_CHAP6</name>
<keyword evidence="8" id="KW-1185">Reference proteome</keyword>
<dbReference type="KEGG" id="cmp:Cha6605_2519"/>
<gene>
    <name evidence="7" type="ORF">Cha6605_2519</name>
</gene>
<dbReference type="Pfam" id="PF12617">
    <property type="entry name" value="LdpA_C"/>
    <property type="match status" value="1"/>
</dbReference>
<dbReference type="HOGENOM" id="CLU_037469_0_0_3"/>
<dbReference type="GO" id="GO:0046872">
    <property type="term" value="F:metal ion binding"/>
    <property type="evidence" value="ECO:0007669"/>
    <property type="project" value="UniProtKB-KW"/>
</dbReference>
<keyword evidence="4" id="KW-0408">Iron</keyword>
<dbReference type="Gene3D" id="3.30.70.20">
    <property type="match status" value="1"/>
</dbReference>
<dbReference type="InterPro" id="IPR021039">
    <property type="entry name" value="Fe-S-bd_prot_LdpA_C"/>
</dbReference>
<accession>K9UEM1</accession>
<evidence type="ECO:0000256" key="2">
    <source>
        <dbReference type="ARBA" id="ARBA00022485"/>
    </source>
</evidence>
<dbReference type="STRING" id="1173020.Cha6605_2519"/>
<feature type="domain" description="4Fe-4S ferredoxin-type" evidence="6">
    <location>
        <begin position="97"/>
        <end position="128"/>
    </location>
</feature>
<dbReference type="PANTHER" id="PTHR24960:SF79">
    <property type="entry name" value="PHOTOSYSTEM I IRON-SULFUR CENTER"/>
    <property type="match status" value="1"/>
</dbReference>
<keyword evidence="2" id="KW-0004">4Fe-4S</keyword>
<dbReference type="eggNOG" id="COG1142">
    <property type="taxonomic scope" value="Bacteria"/>
</dbReference>
<dbReference type="PANTHER" id="PTHR24960">
    <property type="entry name" value="PHOTOSYSTEM I IRON-SULFUR CENTER-RELATED"/>
    <property type="match status" value="1"/>
</dbReference>
<dbReference type="Proteomes" id="UP000010366">
    <property type="component" value="Chromosome"/>
</dbReference>
<dbReference type="InterPro" id="IPR050157">
    <property type="entry name" value="PSI_iron-sulfur_center"/>
</dbReference>
<evidence type="ECO:0000313" key="7">
    <source>
        <dbReference type="EMBL" id="AFY93572.1"/>
    </source>
</evidence>
<dbReference type="Pfam" id="PF25160">
    <property type="entry name" value="LdpA_Fe-S-bd"/>
    <property type="match status" value="1"/>
</dbReference>
<dbReference type="AlphaFoldDB" id="K9UEM1"/>
<dbReference type="InterPro" id="IPR017896">
    <property type="entry name" value="4Fe4S_Fe-S-bd"/>
</dbReference>
<dbReference type="PATRIC" id="fig|1173020.3.peg.2870"/>
<evidence type="ECO:0000259" key="6">
    <source>
        <dbReference type="PROSITE" id="PS51379"/>
    </source>
</evidence>
<keyword evidence="5" id="KW-0411">Iron-sulfur</keyword>
<evidence type="ECO:0000313" key="8">
    <source>
        <dbReference type="Proteomes" id="UP000010366"/>
    </source>
</evidence>
<keyword evidence="3" id="KW-0479">Metal-binding</keyword>
<dbReference type="InterPro" id="IPR057431">
    <property type="entry name" value="LdpA_Fe-S-bd"/>
</dbReference>
<organism evidence="7 8">
    <name type="scientific">Chamaesiphon minutus (strain ATCC 27169 / PCC 6605)</name>
    <dbReference type="NCBI Taxonomy" id="1173020"/>
    <lineage>
        <taxon>Bacteria</taxon>
        <taxon>Bacillati</taxon>
        <taxon>Cyanobacteriota</taxon>
        <taxon>Cyanophyceae</taxon>
        <taxon>Gomontiellales</taxon>
        <taxon>Chamaesiphonaceae</taxon>
        <taxon>Chamaesiphon</taxon>
    </lineage>
</organism>
<comment type="cofactor">
    <cofactor evidence="1">
        <name>[4Fe-4S] cluster</name>
        <dbReference type="ChEBI" id="CHEBI:49883"/>
    </cofactor>
</comment>
<dbReference type="OrthoDB" id="9789030at2"/>
<dbReference type="NCBIfam" id="NF045992">
    <property type="entry name" value="CircClkLdpA"/>
    <property type="match status" value="1"/>
</dbReference>
<evidence type="ECO:0000256" key="1">
    <source>
        <dbReference type="ARBA" id="ARBA00001966"/>
    </source>
</evidence>
<dbReference type="PROSITE" id="PS51379">
    <property type="entry name" value="4FE4S_FER_2"/>
    <property type="match status" value="2"/>
</dbReference>
<dbReference type="PROSITE" id="PS00198">
    <property type="entry name" value="4FE4S_FER_1"/>
    <property type="match status" value="1"/>
</dbReference>
<sequence>MLYPSPLNSLTRGTWFKLICGASFGHLPAIRNLAIAYTLAGADCIDVAADLAVITAAKDGIHTARKLAQAHRDSGDPIVDIPWLMVSLNDGIDPHFRKAEFNPSQCPIDCPRPCVRICPADAIAFTSTQQGVIDSRCYGCGRCLPICPLGLIVTHDRTATPSSILPYLTAEDGIDAIEIHTQPGHLDDFRQLWSVLAPAAHHLKLLAISCPDSDELISYLRSLHATISATYDPHPLPFTLLWQTDGRPMSGDIGAGTTHAAIKLGEKVLAANLPGYVQLAGGTNHYTVPKLRERALLPPTDNKHIHGVAYGSYARVLLSPLLDKLDARTDNPGRLEAHSDLMVAAVTIATELVGQLKGESAHNFS</sequence>
<dbReference type="EMBL" id="CP003600">
    <property type="protein sequence ID" value="AFY93572.1"/>
    <property type="molecule type" value="Genomic_DNA"/>
</dbReference>
<protein>
    <submittedName>
        <fullName evidence="7">Fe-S-cluster-containing hydrogenase subunit</fullName>
    </submittedName>
</protein>
<evidence type="ECO:0000256" key="3">
    <source>
        <dbReference type="ARBA" id="ARBA00022723"/>
    </source>
</evidence>
<feature type="domain" description="4Fe-4S ferredoxin-type" evidence="6">
    <location>
        <begin position="129"/>
        <end position="157"/>
    </location>
</feature>